<reference evidence="3" key="1">
    <citation type="submission" date="2018-07" db="EMBL/GenBank/DDBJ databases">
        <title>Genome sequence of Erythrobacter strain YH-07, an antagonistic bacterium isolated from Yellow Sea.</title>
        <authorList>
            <person name="Tang T."/>
            <person name="Liu Q."/>
            <person name="Sun X."/>
        </authorList>
    </citation>
    <scope>NUCLEOTIDE SEQUENCE [LARGE SCALE GENOMIC DNA]</scope>
    <source>
        <strain evidence="3">YH-07</strain>
    </source>
</reference>
<dbReference type="EMBL" id="CP031357">
    <property type="protein sequence ID" value="AXK40947.1"/>
    <property type="molecule type" value="Genomic_DNA"/>
</dbReference>
<evidence type="ECO:0008006" key="4">
    <source>
        <dbReference type="Google" id="ProtNLM"/>
    </source>
</evidence>
<proteinExistence type="predicted"/>
<keyword evidence="3" id="KW-1185">Reference proteome</keyword>
<accession>A0A345YAJ5</accession>
<gene>
    <name evidence="2" type="ORF">DVR09_00145</name>
</gene>
<organism evidence="2 3">
    <name type="scientific">Erythrobacter aureus</name>
    <dbReference type="NCBI Taxonomy" id="2182384"/>
    <lineage>
        <taxon>Bacteria</taxon>
        <taxon>Pseudomonadati</taxon>
        <taxon>Pseudomonadota</taxon>
        <taxon>Alphaproteobacteria</taxon>
        <taxon>Sphingomonadales</taxon>
        <taxon>Erythrobacteraceae</taxon>
        <taxon>Erythrobacter/Porphyrobacter group</taxon>
        <taxon>Erythrobacter</taxon>
    </lineage>
</organism>
<dbReference type="InterPro" id="IPR058513">
    <property type="entry name" value="DUF8200"/>
</dbReference>
<dbReference type="KEGG" id="err:DVR09_00145"/>
<evidence type="ECO:0000256" key="1">
    <source>
        <dbReference type="SAM" id="SignalP"/>
    </source>
</evidence>
<sequence>MTSMSPRKAKFGALAAAFAYTSLALGATIAPTAVQARSSAPFYTAELAQPVAQRTTTVAAGVAWNCQGTTCVAQKANSRPLRVCRELQREHGEIAAFTVRNEALDADKLAKCNG</sequence>
<dbReference type="Proteomes" id="UP000254508">
    <property type="component" value="Chromosome"/>
</dbReference>
<dbReference type="InterPro" id="IPR058067">
    <property type="entry name" value="CC_3452-like"/>
</dbReference>
<protein>
    <recommendedName>
        <fullName evidence="4">Secreted protein</fullName>
    </recommendedName>
</protein>
<name>A0A345YAJ5_9SPHN</name>
<dbReference type="AlphaFoldDB" id="A0A345YAJ5"/>
<evidence type="ECO:0000313" key="3">
    <source>
        <dbReference type="Proteomes" id="UP000254508"/>
    </source>
</evidence>
<keyword evidence="1" id="KW-0732">Signal</keyword>
<dbReference type="NCBIfam" id="NF047636">
    <property type="entry name" value="CC_3452_fam"/>
    <property type="match status" value="1"/>
</dbReference>
<dbReference type="Pfam" id="PF26624">
    <property type="entry name" value="DUF8200"/>
    <property type="match status" value="1"/>
</dbReference>
<feature type="signal peptide" evidence="1">
    <location>
        <begin position="1"/>
        <end position="26"/>
    </location>
</feature>
<dbReference type="OrthoDB" id="7594837at2"/>
<feature type="chain" id="PRO_5016641349" description="Secreted protein" evidence="1">
    <location>
        <begin position="27"/>
        <end position="114"/>
    </location>
</feature>
<evidence type="ECO:0000313" key="2">
    <source>
        <dbReference type="EMBL" id="AXK40947.1"/>
    </source>
</evidence>
<dbReference type="RefSeq" id="WP_115415141.1">
    <property type="nucleotide sequence ID" value="NZ_CP031357.1"/>
</dbReference>